<sequence>MNDFRFADLNKWWKEVTKSNRAIQFTDSQIAAPSQPEPSVMLGAHNRVIEQYFVMKHCLVCRASSKDILLRDNICSYCRETPQSTTYRLVQRLNEAQRKHAALQRICRSCTGHSAAQDADSACVSLDCPVYFARVKNKSEVRLEGRLLKGMETLENDGGSFEVGVGEPMIVEYDDD</sequence>
<dbReference type="GO" id="GO:0000724">
    <property type="term" value="P:double-strand break repair via homologous recombination"/>
    <property type="evidence" value="ECO:0007669"/>
    <property type="project" value="TreeGrafter"/>
</dbReference>
<evidence type="ECO:0000313" key="4">
    <source>
        <dbReference type="Proteomes" id="UP001212841"/>
    </source>
</evidence>
<dbReference type="PANTHER" id="PTHR45812:SF1">
    <property type="entry name" value="DNA POLYMERASE ZETA CATALYTIC SUBUNIT"/>
    <property type="match status" value="1"/>
</dbReference>
<name>A0AAD5SCB1_9FUNG</name>
<keyword evidence="4" id="KW-1185">Reference proteome</keyword>
<dbReference type="GO" id="GO:0003887">
    <property type="term" value="F:DNA-directed DNA polymerase activity"/>
    <property type="evidence" value="ECO:0007669"/>
    <property type="project" value="UniProtKB-EC"/>
</dbReference>
<dbReference type="GO" id="GO:0042276">
    <property type="term" value="P:error-prone translesion synthesis"/>
    <property type="evidence" value="ECO:0007669"/>
    <property type="project" value="TreeGrafter"/>
</dbReference>
<accession>A0AAD5SCB1</accession>
<feature type="domain" description="C4-type zinc-finger of DNA polymerase delta" evidence="2">
    <location>
        <begin position="58"/>
        <end position="134"/>
    </location>
</feature>
<dbReference type="InterPro" id="IPR025687">
    <property type="entry name" value="Znf-C4pol"/>
</dbReference>
<dbReference type="AlphaFoldDB" id="A0AAD5SCB1"/>
<gene>
    <name evidence="3" type="primary">REV3_2</name>
    <name evidence="3" type="ORF">HK097_001472</name>
</gene>
<proteinExistence type="predicted"/>
<dbReference type="Pfam" id="PF14260">
    <property type="entry name" value="zf-C4pol"/>
    <property type="match status" value="1"/>
</dbReference>
<reference evidence="3" key="1">
    <citation type="submission" date="2020-05" db="EMBL/GenBank/DDBJ databases">
        <title>Phylogenomic resolution of chytrid fungi.</title>
        <authorList>
            <person name="Stajich J.E."/>
            <person name="Amses K."/>
            <person name="Simmons R."/>
            <person name="Seto K."/>
            <person name="Myers J."/>
            <person name="Bonds A."/>
            <person name="Quandt C.A."/>
            <person name="Barry K."/>
            <person name="Liu P."/>
            <person name="Grigoriev I."/>
            <person name="Longcore J.E."/>
            <person name="James T.Y."/>
        </authorList>
    </citation>
    <scope>NUCLEOTIDE SEQUENCE</scope>
    <source>
        <strain evidence="3">JEL0318</strain>
    </source>
</reference>
<dbReference type="EMBL" id="JADGJD010001295">
    <property type="protein sequence ID" value="KAJ3044433.1"/>
    <property type="molecule type" value="Genomic_DNA"/>
</dbReference>
<dbReference type="GO" id="GO:0016035">
    <property type="term" value="C:zeta DNA polymerase complex"/>
    <property type="evidence" value="ECO:0007669"/>
    <property type="project" value="InterPro"/>
</dbReference>
<evidence type="ECO:0000313" key="3">
    <source>
        <dbReference type="EMBL" id="KAJ3044433.1"/>
    </source>
</evidence>
<dbReference type="InterPro" id="IPR030559">
    <property type="entry name" value="PolZ_Rev3"/>
</dbReference>
<comment type="caution">
    <text evidence="3">The sequence shown here is derived from an EMBL/GenBank/DDBJ whole genome shotgun (WGS) entry which is preliminary data.</text>
</comment>
<dbReference type="Proteomes" id="UP001212841">
    <property type="component" value="Unassembled WGS sequence"/>
</dbReference>
<evidence type="ECO:0000259" key="2">
    <source>
        <dbReference type="Pfam" id="PF14260"/>
    </source>
</evidence>
<organism evidence="3 4">
    <name type="scientific">Rhizophlyctis rosea</name>
    <dbReference type="NCBI Taxonomy" id="64517"/>
    <lineage>
        <taxon>Eukaryota</taxon>
        <taxon>Fungi</taxon>
        <taxon>Fungi incertae sedis</taxon>
        <taxon>Chytridiomycota</taxon>
        <taxon>Chytridiomycota incertae sedis</taxon>
        <taxon>Chytridiomycetes</taxon>
        <taxon>Rhizophlyctidales</taxon>
        <taxon>Rhizophlyctidaceae</taxon>
        <taxon>Rhizophlyctis</taxon>
    </lineage>
</organism>
<evidence type="ECO:0000256" key="1">
    <source>
        <dbReference type="ARBA" id="ARBA00049244"/>
    </source>
</evidence>
<comment type="catalytic activity">
    <reaction evidence="1">
        <text>DNA(n) + a 2'-deoxyribonucleoside 5'-triphosphate = DNA(n+1) + diphosphate</text>
        <dbReference type="Rhea" id="RHEA:22508"/>
        <dbReference type="Rhea" id="RHEA-COMP:17339"/>
        <dbReference type="Rhea" id="RHEA-COMP:17340"/>
        <dbReference type="ChEBI" id="CHEBI:33019"/>
        <dbReference type="ChEBI" id="CHEBI:61560"/>
        <dbReference type="ChEBI" id="CHEBI:173112"/>
        <dbReference type="EC" id="2.7.7.7"/>
    </reaction>
</comment>
<dbReference type="GO" id="GO:0005634">
    <property type="term" value="C:nucleus"/>
    <property type="evidence" value="ECO:0007669"/>
    <property type="project" value="TreeGrafter"/>
</dbReference>
<protein>
    <submittedName>
        <fullName evidence="3">DNA polymerase zeta</fullName>
    </submittedName>
</protein>
<dbReference type="PANTHER" id="PTHR45812">
    <property type="entry name" value="DNA POLYMERASE ZETA CATALYTIC SUBUNIT"/>
    <property type="match status" value="1"/>
</dbReference>